<comment type="cofactor">
    <cofactor evidence="1 9">
        <name>FAD</name>
        <dbReference type="ChEBI" id="CHEBI:57692"/>
    </cofactor>
</comment>
<evidence type="ECO:0000256" key="1">
    <source>
        <dbReference type="ARBA" id="ARBA00001974"/>
    </source>
</evidence>
<dbReference type="InterPro" id="IPR002938">
    <property type="entry name" value="FAD-bd"/>
</dbReference>
<sequence>MSMTRKDRAKIVIAGGGLVGAMAACFLGRRGFEVEVYERRMDLRAHDISAGRSINLALANRGIYPLEQLGLMEKVREMMIPMCGRMIHDQKGEQNFQPYGQREEEVIYSISRGDLNRLLLDAAEETGNVSFFFEHRVESVDFDSNRVVFVCEETGSEKSVVFDRLIGADGAGSRVRQALVSAQDGRDYLQPLDHSYKELEIPAGNGGAFQIEKGALHIWPRGGFMLIALPNMDGSFTVTLFLPNQGAISFDALQTRESVFEFFEQYFPDVDALMPGLVDDFFSNPTGKLGTVRCEPWHLGGKAVLIGDAAHAVVPFHGQGMNCGFEDCAVLDECIAEFGADWERVFSEYDRLRAPNGNAIADMALENYIEMRDSVSDPEFLLKKAIGFGLQNRWPELFTPRYGMVMFQRIPYAEAQRRGAINQRILDRLALGIESVEEVDWSLAESLVREHLA</sequence>
<dbReference type="Proteomes" id="UP001224392">
    <property type="component" value="Unassembled WGS sequence"/>
</dbReference>
<protein>
    <recommendedName>
        <fullName evidence="9">Kynurenine 3-monooxygenase</fullName>
        <ecNumber evidence="9">1.14.13.9</ecNumber>
    </recommendedName>
    <alternativeName>
        <fullName evidence="9">Kynurenine 3-hydroxylase</fullName>
    </alternativeName>
</protein>
<evidence type="ECO:0000256" key="6">
    <source>
        <dbReference type="ARBA" id="ARBA00023002"/>
    </source>
</evidence>
<keyword evidence="2 9" id="KW-0285">Flavoprotein</keyword>
<evidence type="ECO:0000313" key="12">
    <source>
        <dbReference type="Proteomes" id="UP001224392"/>
    </source>
</evidence>
<dbReference type="PANTHER" id="PTHR46028">
    <property type="entry name" value="KYNURENINE 3-MONOOXYGENASE"/>
    <property type="match status" value="1"/>
</dbReference>
<evidence type="ECO:0000256" key="2">
    <source>
        <dbReference type="ARBA" id="ARBA00022630"/>
    </source>
</evidence>
<dbReference type="Pfam" id="PF01494">
    <property type="entry name" value="FAD_binding_3"/>
    <property type="match status" value="1"/>
</dbReference>
<feature type="domain" description="FAD-binding" evidence="10">
    <location>
        <begin position="9"/>
        <end position="362"/>
    </location>
</feature>
<evidence type="ECO:0000256" key="3">
    <source>
        <dbReference type="ARBA" id="ARBA00022642"/>
    </source>
</evidence>
<accession>A0ABQ6LXJ3</accession>
<evidence type="ECO:0000256" key="9">
    <source>
        <dbReference type="HAMAP-Rule" id="MF_01971"/>
    </source>
</evidence>
<dbReference type="HAMAP" id="MF_01971">
    <property type="entry name" value="Kynurenine_monooxygenase"/>
    <property type="match status" value="1"/>
</dbReference>
<comment type="similarity">
    <text evidence="9">Belongs to the aromatic-ring hydroxylase family. KMO subfamily.</text>
</comment>
<dbReference type="PRINTS" id="PR00420">
    <property type="entry name" value="RNGMNOXGNASE"/>
</dbReference>
<proteinExistence type="inferred from homology"/>
<keyword evidence="5 9" id="KW-0521">NADP</keyword>
<evidence type="ECO:0000256" key="8">
    <source>
        <dbReference type="ARBA" id="ARBA00047818"/>
    </source>
</evidence>
<organism evidence="11 12">
    <name type="scientific">Biformimicrobium ophioploci</name>
    <dbReference type="NCBI Taxonomy" id="3036711"/>
    <lineage>
        <taxon>Bacteria</taxon>
        <taxon>Pseudomonadati</taxon>
        <taxon>Pseudomonadota</taxon>
        <taxon>Gammaproteobacteria</taxon>
        <taxon>Cellvibrionales</taxon>
        <taxon>Microbulbiferaceae</taxon>
        <taxon>Biformimicrobium</taxon>
    </lineage>
</organism>
<evidence type="ECO:0000313" key="11">
    <source>
        <dbReference type="EMBL" id="GMG86794.1"/>
    </source>
</evidence>
<keyword evidence="12" id="KW-1185">Reference proteome</keyword>
<dbReference type="InterPro" id="IPR036188">
    <property type="entry name" value="FAD/NAD-bd_sf"/>
</dbReference>
<comment type="caution">
    <text evidence="11">The sequence shown here is derived from an EMBL/GenBank/DDBJ whole genome shotgun (WGS) entry which is preliminary data.</text>
</comment>
<keyword evidence="6 9" id="KW-0560">Oxidoreductase</keyword>
<dbReference type="SUPFAM" id="SSF51905">
    <property type="entry name" value="FAD/NAD(P)-binding domain"/>
    <property type="match status" value="1"/>
</dbReference>
<comment type="pathway">
    <text evidence="9">Cofactor biosynthesis; NAD(+) biosynthesis; quinolinate from L-kynurenine: step 1/3.</text>
</comment>
<keyword evidence="7 9" id="KW-0503">Monooxygenase</keyword>
<comment type="catalytic activity">
    <reaction evidence="8 9">
        <text>L-kynurenine + NADPH + O2 + H(+) = 3-hydroxy-L-kynurenine + NADP(+) + H2O</text>
        <dbReference type="Rhea" id="RHEA:20545"/>
        <dbReference type="ChEBI" id="CHEBI:15377"/>
        <dbReference type="ChEBI" id="CHEBI:15378"/>
        <dbReference type="ChEBI" id="CHEBI:15379"/>
        <dbReference type="ChEBI" id="CHEBI:57783"/>
        <dbReference type="ChEBI" id="CHEBI:57959"/>
        <dbReference type="ChEBI" id="CHEBI:58125"/>
        <dbReference type="ChEBI" id="CHEBI:58349"/>
        <dbReference type="EC" id="1.14.13.9"/>
    </reaction>
</comment>
<evidence type="ECO:0000256" key="5">
    <source>
        <dbReference type="ARBA" id="ARBA00022857"/>
    </source>
</evidence>
<keyword evidence="3 9" id="KW-0662">Pyridine nucleotide biosynthesis</keyword>
<evidence type="ECO:0000259" key="10">
    <source>
        <dbReference type="Pfam" id="PF01494"/>
    </source>
</evidence>
<dbReference type="PANTHER" id="PTHR46028:SF2">
    <property type="entry name" value="KYNURENINE 3-MONOOXYGENASE"/>
    <property type="match status" value="1"/>
</dbReference>
<dbReference type="InterPro" id="IPR027545">
    <property type="entry name" value="Kynurenine_monooxygenase"/>
</dbReference>
<dbReference type="PROSITE" id="PS51257">
    <property type="entry name" value="PROKAR_LIPOPROTEIN"/>
    <property type="match status" value="1"/>
</dbReference>
<dbReference type="Gene3D" id="3.50.50.60">
    <property type="entry name" value="FAD/NAD(P)-binding domain"/>
    <property type="match status" value="1"/>
</dbReference>
<dbReference type="EMBL" id="BSYJ01000002">
    <property type="protein sequence ID" value="GMG86794.1"/>
    <property type="molecule type" value="Genomic_DNA"/>
</dbReference>
<comment type="function">
    <text evidence="9">Catalyzes the hydroxylation of L-kynurenine (L-Kyn) to form 3-hydroxy-L-kynurenine (L-3OHKyn). Required for synthesis of quinolinic acid.</text>
</comment>
<name>A0ABQ6LXJ3_9GAMM</name>
<dbReference type="EC" id="1.14.13.9" evidence="9"/>
<reference evidence="11 12" key="1">
    <citation type="submission" date="2023-04" db="EMBL/GenBank/DDBJ databases">
        <title>Marinobulbifer ophiurae gen. nov., sp. Nov., isolate from tissue of brittle star Ophioplocus japonicus.</title>
        <authorList>
            <person name="Kawano K."/>
            <person name="Sawayama S."/>
            <person name="Nakagawa S."/>
        </authorList>
    </citation>
    <scope>NUCLEOTIDE SEQUENCE [LARGE SCALE GENOMIC DNA]</scope>
    <source>
        <strain evidence="11 12">NKW57</strain>
    </source>
</reference>
<gene>
    <name evidence="9" type="primary">kmo</name>
    <name evidence="11" type="ORF">MNKW57_11150</name>
</gene>
<evidence type="ECO:0000256" key="7">
    <source>
        <dbReference type="ARBA" id="ARBA00023033"/>
    </source>
</evidence>
<evidence type="ECO:0000256" key="4">
    <source>
        <dbReference type="ARBA" id="ARBA00022827"/>
    </source>
</evidence>
<keyword evidence="4 9" id="KW-0274">FAD</keyword>